<name>A0ABT4QB50_9BACL</name>
<sequence length="85" mass="9262">MCTPTTGWSGSSFHRQPFALPAVSSPGNASNSFFPTLQPTLQAAEWGLHPPNAAAGAPRENSPESADQWKPTRQGLRDIFRQKDR</sequence>
<feature type="region of interest" description="Disordered" evidence="1">
    <location>
        <begin position="1"/>
        <end position="85"/>
    </location>
</feature>
<organism evidence="2 3">
    <name type="scientific">Paenibacillus gyeongsangnamensis</name>
    <dbReference type="NCBI Taxonomy" id="3388067"/>
    <lineage>
        <taxon>Bacteria</taxon>
        <taxon>Bacillati</taxon>
        <taxon>Bacillota</taxon>
        <taxon>Bacilli</taxon>
        <taxon>Bacillales</taxon>
        <taxon>Paenibacillaceae</taxon>
        <taxon>Paenibacillus</taxon>
    </lineage>
</organism>
<evidence type="ECO:0000313" key="3">
    <source>
        <dbReference type="Proteomes" id="UP001527882"/>
    </source>
</evidence>
<feature type="compositionally biased region" description="Polar residues" evidence="1">
    <location>
        <begin position="25"/>
        <end position="41"/>
    </location>
</feature>
<comment type="caution">
    <text evidence="2">The sequence shown here is derived from an EMBL/GenBank/DDBJ whole genome shotgun (WGS) entry which is preliminary data.</text>
</comment>
<evidence type="ECO:0000313" key="2">
    <source>
        <dbReference type="EMBL" id="MCZ8514055.1"/>
    </source>
</evidence>
<gene>
    <name evidence="2" type="ORF">O9H85_16815</name>
</gene>
<dbReference type="EMBL" id="JAQAGZ010000010">
    <property type="protein sequence ID" value="MCZ8514055.1"/>
    <property type="molecule type" value="Genomic_DNA"/>
</dbReference>
<dbReference type="Proteomes" id="UP001527882">
    <property type="component" value="Unassembled WGS sequence"/>
</dbReference>
<dbReference type="RefSeq" id="WP_269882573.1">
    <property type="nucleotide sequence ID" value="NZ_JAQAGZ010000010.1"/>
</dbReference>
<protein>
    <submittedName>
        <fullName evidence="2">Uncharacterized protein</fullName>
    </submittedName>
</protein>
<reference evidence="2 3" key="1">
    <citation type="submission" date="2022-12" db="EMBL/GenBank/DDBJ databases">
        <title>Draft genome sequence of Paenibacillus sp. dW9.</title>
        <authorList>
            <person name="Choi E.-W."/>
            <person name="Kim D.-U."/>
        </authorList>
    </citation>
    <scope>NUCLEOTIDE SEQUENCE [LARGE SCALE GENOMIC DNA]</scope>
    <source>
        <strain evidence="3">dW9</strain>
    </source>
</reference>
<keyword evidence="3" id="KW-1185">Reference proteome</keyword>
<feature type="compositionally biased region" description="Basic and acidic residues" evidence="1">
    <location>
        <begin position="75"/>
        <end position="85"/>
    </location>
</feature>
<evidence type="ECO:0000256" key="1">
    <source>
        <dbReference type="SAM" id="MobiDB-lite"/>
    </source>
</evidence>
<feature type="compositionally biased region" description="Polar residues" evidence="1">
    <location>
        <begin position="1"/>
        <end position="14"/>
    </location>
</feature>
<accession>A0ABT4QB50</accession>
<proteinExistence type="predicted"/>